<keyword evidence="2" id="KW-1185">Reference proteome</keyword>
<accession>A0A3M2QLE3</accession>
<comment type="caution">
    <text evidence="1">The sequence shown here is derived from an EMBL/GenBank/DDBJ whole genome shotgun (WGS) entry which is preliminary data.</text>
</comment>
<dbReference type="EMBL" id="NKUJ01001230">
    <property type="protein sequence ID" value="RMI92098.1"/>
    <property type="molecule type" value="Genomic_DNA"/>
</dbReference>
<reference evidence="1 2" key="1">
    <citation type="submission" date="2017-06" db="EMBL/GenBank/DDBJ databases">
        <title>Comparative genomic analysis of Ambrosia Fusariam Clade fungi.</title>
        <authorList>
            <person name="Stajich J.E."/>
            <person name="Carrillo J."/>
            <person name="Kijimoto T."/>
            <person name="Eskalen A."/>
            <person name="O'Donnell K."/>
            <person name="Kasson M."/>
        </authorList>
    </citation>
    <scope>NUCLEOTIDE SEQUENCE [LARGE SCALE GENOMIC DNA]</scope>
    <source>
        <strain evidence="1">UCR3666</strain>
    </source>
</reference>
<dbReference type="Proteomes" id="UP000277212">
    <property type="component" value="Unassembled WGS sequence"/>
</dbReference>
<proteinExistence type="predicted"/>
<sequence>MSVVYTGLTAGRQPPQWKFVLGAIPAGPWVGGLATPFQDVWICCWLFFASRGPYCQPFAVAVWHAMF</sequence>
<evidence type="ECO:0000313" key="2">
    <source>
        <dbReference type="Proteomes" id="UP000277212"/>
    </source>
</evidence>
<dbReference type="AlphaFoldDB" id="A0A3M2QLE3"/>
<name>A0A3M2QLE3_9HYPO</name>
<evidence type="ECO:0000313" key="1">
    <source>
        <dbReference type="EMBL" id="RMI92098.1"/>
    </source>
</evidence>
<organism evidence="1 2">
    <name type="scientific">Fusarium kuroshium</name>
    <dbReference type="NCBI Taxonomy" id="2010991"/>
    <lineage>
        <taxon>Eukaryota</taxon>
        <taxon>Fungi</taxon>
        <taxon>Dikarya</taxon>
        <taxon>Ascomycota</taxon>
        <taxon>Pezizomycotina</taxon>
        <taxon>Sordariomycetes</taxon>
        <taxon>Hypocreomycetidae</taxon>
        <taxon>Hypocreales</taxon>
        <taxon>Nectriaceae</taxon>
        <taxon>Fusarium</taxon>
        <taxon>Fusarium solani species complex</taxon>
    </lineage>
</organism>
<gene>
    <name evidence="1" type="ORF">CDV36_016591</name>
</gene>
<protein>
    <submittedName>
        <fullName evidence="1">Uncharacterized protein</fullName>
    </submittedName>
</protein>